<name>A0AAW0BYR9_9AGAR</name>
<evidence type="ECO:0000256" key="2">
    <source>
        <dbReference type="ARBA" id="ARBA00013133"/>
    </source>
</evidence>
<dbReference type="SUPFAM" id="SSF51182">
    <property type="entry name" value="RmlC-like cupins"/>
    <property type="match status" value="1"/>
</dbReference>
<protein>
    <recommendedName>
        <fullName evidence="2">cysteine dioxygenase</fullName>
        <ecNumber evidence="2">1.13.11.20</ecNumber>
    </recommendedName>
</protein>
<dbReference type="InterPro" id="IPR010300">
    <property type="entry name" value="CDO_1"/>
</dbReference>
<evidence type="ECO:0000313" key="5">
    <source>
        <dbReference type="Proteomes" id="UP001383192"/>
    </source>
</evidence>
<accession>A0AAW0BYR9</accession>
<reference evidence="4 5" key="1">
    <citation type="submission" date="2024-01" db="EMBL/GenBank/DDBJ databases">
        <title>A draft genome for a cacao thread blight-causing isolate of Paramarasmius palmivorus.</title>
        <authorList>
            <person name="Baruah I.K."/>
            <person name="Bukari Y."/>
            <person name="Amoako-Attah I."/>
            <person name="Meinhardt L.W."/>
            <person name="Bailey B.A."/>
            <person name="Cohen S.P."/>
        </authorList>
    </citation>
    <scope>NUCLEOTIDE SEQUENCE [LARGE SCALE GENOMIC DNA]</scope>
    <source>
        <strain evidence="4 5">GH-12</strain>
    </source>
</reference>
<comment type="similarity">
    <text evidence="1">Belongs to the cysteine dioxygenase family.</text>
</comment>
<proteinExistence type="inferred from homology"/>
<dbReference type="GO" id="GO:0017172">
    <property type="term" value="F:cysteine dioxygenase activity"/>
    <property type="evidence" value="ECO:0007669"/>
    <property type="project" value="UniProtKB-EC"/>
</dbReference>
<evidence type="ECO:0000313" key="4">
    <source>
        <dbReference type="EMBL" id="KAK7030464.1"/>
    </source>
</evidence>
<dbReference type="Gene3D" id="2.60.120.10">
    <property type="entry name" value="Jelly Rolls"/>
    <property type="match status" value="1"/>
</dbReference>
<comment type="caution">
    <text evidence="4">The sequence shown here is derived from an EMBL/GenBank/DDBJ whole genome shotgun (WGS) entry which is preliminary data.</text>
</comment>
<sequence>MLHHGSYLNFEHEHDDIFGDIDGGLRTEPVSSVPKRAPPTFTSFDETIDNDPERAARTIMITKESRQLPIIGQGVVAVKIVPGQALWIALSTESDPQKVLADASDDQVDPSVCIVLQITADGAQFTDGFRRNSVVTKEVEAIQFRGTSSNHLVPGVEDTYWVSLSKGGKQAGELRYGRTYRSTTCTLQLANVGQKEWVEQLKYVHVLSLQGDAPKPQIKKIIIDRYPIVYDLPPIIADNNELTLLDIDINSKTSIANLNPVCQRLYANIAGPAIKVNDHTFPDFTDAIEWGIKEPTSMIYKRLLAKSGEFSGDKPKDPPTEVDKTTYLRVTLGLDEGRSPGIPYVMEIWPAGHQSPIHNHGESYAVIKVLHGEIHSSYFKDLKEDKPIPYRVEKFEAGNVTWMDPEHYQVHQLRNLHPTQVCVTIQCYGYSAKQDQHDETFTYLKEQGGEPTKDTDKFVPDSDWAFHVFRKELKAEWEEWKKNNKKEL</sequence>
<dbReference type="EC" id="1.13.11.20" evidence="2"/>
<organism evidence="4 5">
    <name type="scientific">Paramarasmius palmivorus</name>
    <dbReference type="NCBI Taxonomy" id="297713"/>
    <lineage>
        <taxon>Eukaryota</taxon>
        <taxon>Fungi</taxon>
        <taxon>Dikarya</taxon>
        <taxon>Basidiomycota</taxon>
        <taxon>Agaricomycotina</taxon>
        <taxon>Agaricomycetes</taxon>
        <taxon>Agaricomycetidae</taxon>
        <taxon>Agaricales</taxon>
        <taxon>Marasmiineae</taxon>
        <taxon>Marasmiaceae</taxon>
        <taxon>Paramarasmius</taxon>
    </lineage>
</organism>
<keyword evidence="3" id="KW-0479">Metal-binding</keyword>
<keyword evidence="5" id="KW-1185">Reference proteome</keyword>
<dbReference type="InterPro" id="IPR014710">
    <property type="entry name" value="RmlC-like_jellyroll"/>
</dbReference>
<feature type="binding site" evidence="3">
    <location>
        <position position="360"/>
    </location>
    <ligand>
        <name>Fe cation</name>
        <dbReference type="ChEBI" id="CHEBI:24875"/>
        <note>catalytic</note>
    </ligand>
</feature>
<gene>
    <name evidence="4" type="ORF">VNI00_014049</name>
</gene>
<feature type="binding site" evidence="3">
    <location>
        <position position="358"/>
    </location>
    <ligand>
        <name>Fe cation</name>
        <dbReference type="ChEBI" id="CHEBI:24875"/>
        <note>catalytic</note>
    </ligand>
</feature>
<dbReference type="GO" id="GO:0005506">
    <property type="term" value="F:iron ion binding"/>
    <property type="evidence" value="ECO:0007669"/>
    <property type="project" value="InterPro"/>
</dbReference>
<dbReference type="Pfam" id="PF05995">
    <property type="entry name" value="CDO_I"/>
    <property type="match status" value="1"/>
</dbReference>
<dbReference type="Proteomes" id="UP001383192">
    <property type="component" value="Unassembled WGS sequence"/>
</dbReference>
<dbReference type="CDD" id="cd10548">
    <property type="entry name" value="cupin_CDO"/>
    <property type="match status" value="1"/>
</dbReference>
<dbReference type="EMBL" id="JAYKXP010000075">
    <property type="protein sequence ID" value="KAK7030464.1"/>
    <property type="molecule type" value="Genomic_DNA"/>
</dbReference>
<keyword evidence="3" id="KW-0408">Iron</keyword>
<dbReference type="AlphaFoldDB" id="A0AAW0BYR9"/>
<feature type="binding site" evidence="3">
    <location>
        <position position="411"/>
    </location>
    <ligand>
        <name>Fe cation</name>
        <dbReference type="ChEBI" id="CHEBI:24875"/>
        <note>catalytic</note>
    </ligand>
</feature>
<evidence type="ECO:0000256" key="3">
    <source>
        <dbReference type="PIRSR" id="PIRSR610300-51"/>
    </source>
</evidence>
<dbReference type="InterPro" id="IPR011051">
    <property type="entry name" value="RmlC_Cupin_sf"/>
</dbReference>
<evidence type="ECO:0000256" key="1">
    <source>
        <dbReference type="ARBA" id="ARBA00006622"/>
    </source>
</evidence>